<dbReference type="AlphaFoldDB" id="A0A1Z1MUY5"/>
<organism evidence="11">
    <name type="scientific">Digenea simplex</name>
    <name type="common">Marine red alga</name>
    <name type="synonym">Conferva simplex</name>
    <dbReference type="NCBI Taxonomy" id="945030"/>
    <lineage>
        <taxon>Eukaryota</taxon>
        <taxon>Rhodophyta</taxon>
        <taxon>Florideophyceae</taxon>
        <taxon>Rhodymeniophycidae</taxon>
        <taxon>Ceramiales</taxon>
        <taxon>Rhodomelaceae</taxon>
        <taxon>Polysiphonioideae</taxon>
        <taxon>Digenea</taxon>
    </lineage>
</organism>
<reference evidence="11" key="1">
    <citation type="journal article" date="2017" name="J. Phycol.">
        <title>Analysis of chloroplast genomes and a supermatrix inform reclassification of the Rhodomelaceae (Rhodophyta).</title>
        <authorList>
            <person name="Diaz-Tapia P."/>
            <person name="Maggs C.A."/>
            <person name="West J.A."/>
            <person name="Verbruggen H."/>
        </authorList>
    </citation>
    <scope>NUCLEOTIDE SEQUENCE</scope>
    <source>
        <strain evidence="11">PD1820</strain>
    </source>
</reference>
<keyword evidence="5 8" id="KW-0547">Nucleotide-binding</keyword>
<keyword evidence="11" id="KW-0934">Plastid</keyword>
<comment type="similarity">
    <text evidence="8">Belongs to the acetylglutamate kinase family. ArgB subfamily.</text>
</comment>
<dbReference type="GeneID" id="33362306"/>
<evidence type="ECO:0000256" key="7">
    <source>
        <dbReference type="ARBA" id="ARBA00022840"/>
    </source>
</evidence>
<feature type="domain" description="Aspartate/glutamate/uridylate kinase" evidence="10">
    <location>
        <begin position="27"/>
        <end position="263"/>
    </location>
</feature>
<comment type="subcellular location">
    <subcellularLocation>
        <location evidence="8">Plastid</location>
        <location evidence="8">Chloroplast</location>
    </subcellularLocation>
</comment>
<dbReference type="PRINTS" id="PR00474">
    <property type="entry name" value="GLU5KINASE"/>
</dbReference>
<dbReference type="Pfam" id="PF00696">
    <property type="entry name" value="AA_kinase"/>
    <property type="match status" value="1"/>
</dbReference>
<keyword evidence="2 8" id="KW-0055">Arginine biosynthesis</keyword>
<dbReference type="InterPro" id="IPR001048">
    <property type="entry name" value="Asp/Glu/Uridylate_kinase"/>
</dbReference>
<dbReference type="PANTHER" id="PTHR23342:SF0">
    <property type="entry name" value="N-ACETYLGLUTAMATE SYNTHASE, MITOCHONDRIAL"/>
    <property type="match status" value="1"/>
</dbReference>
<dbReference type="Gene3D" id="3.40.1160.10">
    <property type="entry name" value="Acetylglutamate kinase-like"/>
    <property type="match status" value="1"/>
</dbReference>
<feature type="binding site" evidence="8">
    <location>
        <position position="181"/>
    </location>
    <ligand>
        <name>substrate</name>
    </ligand>
</feature>
<accession>A0A1Z1MUY5</accession>
<dbReference type="PANTHER" id="PTHR23342">
    <property type="entry name" value="N-ACETYLGLUTAMATE SYNTHASE"/>
    <property type="match status" value="1"/>
</dbReference>
<protein>
    <recommendedName>
        <fullName evidence="8">Acetylglutamate kinase</fullName>
        <ecNumber evidence="8">2.7.2.8</ecNumber>
    </recommendedName>
    <alternativeName>
        <fullName evidence="8">N-acetyl-L-glutamate 5-phosphotransferase</fullName>
    </alternativeName>
    <alternativeName>
        <fullName evidence="8">NAG kinase</fullName>
        <shortName evidence="8">NAGK</shortName>
    </alternativeName>
</protein>
<gene>
    <name evidence="8 11" type="primary">argB</name>
</gene>
<evidence type="ECO:0000256" key="1">
    <source>
        <dbReference type="ARBA" id="ARBA00004828"/>
    </source>
</evidence>
<dbReference type="PIRSF" id="PIRSF000728">
    <property type="entry name" value="NAGK"/>
    <property type="match status" value="1"/>
</dbReference>
<dbReference type="GO" id="GO:0005524">
    <property type="term" value="F:ATP binding"/>
    <property type="evidence" value="ECO:0007669"/>
    <property type="project" value="UniProtKB-UniRule"/>
</dbReference>
<comment type="catalytic activity">
    <reaction evidence="8">
        <text>N-acetyl-L-glutamate + ATP = N-acetyl-L-glutamyl 5-phosphate + ADP</text>
        <dbReference type="Rhea" id="RHEA:14629"/>
        <dbReference type="ChEBI" id="CHEBI:30616"/>
        <dbReference type="ChEBI" id="CHEBI:44337"/>
        <dbReference type="ChEBI" id="CHEBI:57936"/>
        <dbReference type="ChEBI" id="CHEBI:456216"/>
        <dbReference type="EC" id="2.7.2.8"/>
    </reaction>
</comment>
<evidence type="ECO:0000256" key="2">
    <source>
        <dbReference type="ARBA" id="ARBA00022571"/>
    </source>
</evidence>
<evidence type="ECO:0000256" key="4">
    <source>
        <dbReference type="ARBA" id="ARBA00022679"/>
    </source>
</evidence>
<keyword evidence="4 8" id="KW-0808">Transferase</keyword>
<evidence type="ECO:0000256" key="3">
    <source>
        <dbReference type="ARBA" id="ARBA00022605"/>
    </source>
</evidence>
<keyword evidence="6 8" id="KW-0418">Kinase</keyword>
<dbReference type="HAMAP" id="MF_00082">
    <property type="entry name" value="ArgB"/>
    <property type="match status" value="1"/>
</dbReference>
<dbReference type="InterPro" id="IPR037528">
    <property type="entry name" value="ArgB"/>
</dbReference>
<name>A0A1Z1MUY5_DIGSM</name>
<dbReference type="CDD" id="cd04250">
    <property type="entry name" value="AAK_NAGK-C"/>
    <property type="match status" value="1"/>
</dbReference>
<feature type="binding site" evidence="8">
    <location>
        <begin position="66"/>
        <end position="67"/>
    </location>
    <ligand>
        <name>substrate</name>
    </ligand>
</feature>
<keyword evidence="3 8" id="KW-0028">Amino-acid biosynthesis</keyword>
<feature type="binding site" evidence="8">
    <location>
        <position position="88"/>
    </location>
    <ligand>
        <name>substrate</name>
    </ligand>
</feature>
<dbReference type="InterPro" id="IPR004662">
    <property type="entry name" value="AcgluKinase_fam"/>
</dbReference>
<dbReference type="FunFam" id="3.40.1160.10:FF:000004">
    <property type="entry name" value="Acetylglutamate kinase"/>
    <property type="match status" value="1"/>
</dbReference>
<dbReference type="EC" id="2.7.2.8" evidence="8"/>
<feature type="site" description="Transition state stabilizer" evidence="8">
    <location>
        <position position="244"/>
    </location>
</feature>
<dbReference type="NCBIfam" id="TIGR00761">
    <property type="entry name" value="argB"/>
    <property type="match status" value="1"/>
</dbReference>
<evidence type="ECO:0000256" key="6">
    <source>
        <dbReference type="ARBA" id="ARBA00022777"/>
    </source>
</evidence>
<evidence type="ECO:0000256" key="9">
    <source>
        <dbReference type="SAM" id="Phobius"/>
    </source>
</evidence>
<keyword evidence="11" id="KW-0150">Chloroplast</keyword>
<feature type="transmembrane region" description="Helical" evidence="9">
    <location>
        <begin position="52"/>
        <end position="70"/>
    </location>
</feature>
<comment type="pathway">
    <text evidence="1 8">Amino-acid biosynthesis; L-arginine biosynthesis; N(2)-acetyl-L-ornithine from L-glutamate: step 2/4.</text>
</comment>
<dbReference type="GO" id="GO:0003991">
    <property type="term" value="F:acetylglutamate kinase activity"/>
    <property type="evidence" value="ECO:0007669"/>
    <property type="project" value="UniProtKB-UniRule"/>
</dbReference>
<keyword evidence="9" id="KW-0472">Membrane</keyword>
<dbReference type="SUPFAM" id="SSF53633">
    <property type="entry name" value="Carbamate kinase-like"/>
    <property type="match status" value="1"/>
</dbReference>
<dbReference type="UniPathway" id="UPA00068">
    <property type="reaction ID" value="UER00107"/>
</dbReference>
<feature type="site" description="Transition state stabilizer" evidence="8">
    <location>
        <position position="31"/>
    </location>
</feature>
<keyword evidence="9" id="KW-0812">Transmembrane</keyword>
<evidence type="ECO:0000259" key="10">
    <source>
        <dbReference type="Pfam" id="PF00696"/>
    </source>
</evidence>
<geneLocation type="chloroplast" evidence="11"/>
<dbReference type="EMBL" id="MF101465">
    <property type="protein sequence ID" value="ARW69611.1"/>
    <property type="molecule type" value="Genomic_DNA"/>
</dbReference>
<evidence type="ECO:0000256" key="5">
    <source>
        <dbReference type="ARBA" id="ARBA00022741"/>
    </source>
</evidence>
<dbReference type="GO" id="GO:0042450">
    <property type="term" value="P:L-arginine biosynthetic process via ornithine"/>
    <property type="evidence" value="ECO:0007669"/>
    <property type="project" value="UniProtKB-UniRule"/>
</dbReference>
<dbReference type="InterPro" id="IPR041727">
    <property type="entry name" value="NAGK-C"/>
</dbReference>
<keyword evidence="7 8" id="KW-0067">ATP-binding</keyword>
<evidence type="ECO:0000313" key="11">
    <source>
        <dbReference type="EMBL" id="ARW69611.1"/>
    </source>
</evidence>
<comment type="function">
    <text evidence="8">Catalyzes the ATP-dependent phosphorylation of N-acetyl-L-glutamate.</text>
</comment>
<proteinExistence type="inferred from homology"/>
<sequence>MSNTIMSDRFYFAPETLSLINKYSGSTFVIKYGGSAMQNTLLQSQVIKDLSLLYFLGINIVVVHGGGIFINDWLHKLNIKPEFQNGVRITNSETIEIAEMVLVGKINKQLVSLFNQNHLVPVGLSGKDANLIQASPMFKSPNNFTGQVDSVNPQLLRLLLSNRFIPVIASIASDVSGKTYNINADTIASSIASELNAEKLILITDTPGILRDVQDPSSLIKNLTLGTIDSLISQGIISGGMIPKIKSCVDALQSNVKSVHIIDGRLQHSILYELLTYDRVGSMIVL</sequence>
<evidence type="ECO:0000256" key="8">
    <source>
        <dbReference type="HAMAP-Rule" id="MF_00082"/>
    </source>
</evidence>
<keyword evidence="9" id="KW-1133">Transmembrane helix</keyword>
<dbReference type="GO" id="GO:0009507">
    <property type="term" value="C:chloroplast"/>
    <property type="evidence" value="ECO:0007669"/>
    <property type="project" value="UniProtKB-SubCell"/>
</dbReference>
<dbReference type="InterPro" id="IPR001057">
    <property type="entry name" value="Glu/AcGlu_kinase"/>
</dbReference>
<dbReference type="InterPro" id="IPR036393">
    <property type="entry name" value="AceGlu_kinase-like_sf"/>
</dbReference>
<dbReference type="RefSeq" id="YP_009399792.1">
    <property type="nucleotide sequence ID" value="NC_035298.1"/>
</dbReference>